<comment type="similarity">
    <text evidence="1">Belongs to the membrane fusion protein (MFP) (TC 8.A.1) family.</text>
</comment>
<evidence type="ECO:0000313" key="5">
    <source>
        <dbReference type="Proteomes" id="UP000028931"/>
    </source>
</evidence>
<organism evidence="4 5">
    <name type="scientific">Pseudomonas alkylphenolica</name>
    <dbReference type="NCBI Taxonomy" id="237609"/>
    <lineage>
        <taxon>Bacteria</taxon>
        <taxon>Pseudomonadati</taxon>
        <taxon>Pseudomonadota</taxon>
        <taxon>Gammaproteobacteria</taxon>
        <taxon>Pseudomonadales</taxon>
        <taxon>Pseudomonadaceae</taxon>
        <taxon>Pseudomonas</taxon>
    </lineage>
</organism>
<name>A0A077FF67_9PSED</name>
<feature type="domain" description="Multidrug resistance protein MdtA-like barrel-sandwich hybrid" evidence="2">
    <location>
        <begin position="43"/>
        <end position="211"/>
    </location>
</feature>
<dbReference type="eggNOG" id="COG1566">
    <property type="taxonomic scope" value="Bacteria"/>
</dbReference>
<feature type="domain" description="p-hydroxybenzoic acid efflux pump subunit AaeA-like beta-barrel" evidence="3">
    <location>
        <begin position="215"/>
        <end position="311"/>
    </location>
</feature>
<dbReference type="Gene3D" id="2.40.30.170">
    <property type="match status" value="1"/>
</dbReference>
<dbReference type="Pfam" id="PF25963">
    <property type="entry name" value="Beta-barrel_AAEA"/>
    <property type="match status" value="1"/>
</dbReference>
<dbReference type="Gene3D" id="2.40.50.100">
    <property type="match status" value="1"/>
</dbReference>
<dbReference type="RefSeq" id="WP_038611105.1">
    <property type="nucleotide sequence ID" value="NZ_CP009048.1"/>
</dbReference>
<proteinExistence type="inferred from homology"/>
<dbReference type="InterPro" id="IPR058634">
    <property type="entry name" value="AaeA-lik-b-barrel"/>
</dbReference>
<evidence type="ECO:0000259" key="3">
    <source>
        <dbReference type="Pfam" id="PF25963"/>
    </source>
</evidence>
<dbReference type="Pfam" id="PF25917">
    <property type="entry name" value="BSH_RND"/>
    <property type="match status" value="1"/>
</dbReference>
<evidence type="ECO:0000313" key="4">
    <source>
        <dbReference type="EMBL" id="AIL61841.1"/>
    </source>
</evidence>
<evidence type="ECO:0000259" key="2">
    <source>
        <dbReference type="Pfam" id="PF25917"/>
    </source>
</evidence>
<accession>A0A077FF67</accession>
<sequence>MKKLVAQASTLVIVALALILGWFAWEHYTRAPWTRDARVRADVVTLSADVAGRIVALRVADNQHVDKGELLLEIDPDRYALAVEHARRAIEVARASEGLAQAAIIASQASLKQRQSEELRRRTLKQTAAISGEEWEKASTDVAVAQAELMRGQANLSLASANVQLATSALTQAELDLQRTRIYAPVSGYVTNLLTRQGDYASAGGPLLALVDSSSFYVSGYFEETKLPRIQIGNSVQIALMSGEHFEGKVQSIAYAITDRENAPGSRLLANVNPSYTWVKLAQRIPVRIEIDPGYAGKDNLRAGTTATVTVRQ</sequence>
<reference evidence="4 5" key="1">
    <citation type="submission" date="2014-07" db="EMBL/GenBank/DDBJ databases">
        <authorList>
            <person name="Lee K."/>
            <person name="Lim J.Y."/>
            <person name="Hwang I."/>
        </authorList>
    </citation>
    <scope>NUCLEOTIDE SEQUENCE [LARGE SCALE GENOMIC DNA]</scope>
    <source>
        <strain evidence="4 5">KL28</strain>
    </source>
</reference>
<dbReference type="HOGENOM" id="CLU_018816_15_2_6"/>
<dbReference type="EMBL" id="CP009048">
    <property type="protein sequence ID" value="AIL61841.1"/>
    <property type="molecule type" value="Genomic_DNA"/>
</dbReference>
<protein>
    <submittedName>
        <fullName evidence="4">Secretion protein HlyD</fullName>
    </submittedName>
</protein>
<dbReference type="InterPro" id="IPR050393">
    <property type="entry name" value="MFP_Efflux_Pump"/>
</dbReference>
<dbReference type="PANTHER" id="PTHR30367">
    <property type="entry name" value="P-HYDROXYBENZOIC ACID EFFLUX PUMP SUBUNIT AAEA-RELATED"/>
    <property type="match status" value="1"/>
</dbReference>
<dbReference type="PANTHER" id="PTHR30367:SF12">
    <property type="entry name" value="P-HYDROXYBENZOIC ACID EFFLUX PUMP SUBUNIT AAEA"/>
    <property type="match status" value="1"/>
</dbReference>
<dbReference type="AlphaFoldDB" id="A0A077FF67"/>
<evidence type="ECO:0000256" key="1">
    <source>
        <dbReference type="ARBA" id="ARBA00009477"/>
    </source>
</evidence>
<dbReference type="KEGG" id="palk:PSAKL28_26470"/>
<gene>
    <name evidence="4" type="ORF">PSAKL28_26470</name>
</gene>
<dbReference type="InterPro" id="IPR058625">
    <property type="entry name" value="MdtA-like_BSH"/>
</dbReference>
<dbReference type="Proteomes" id="UP000028931">
    <property type="component" value="Chromosome"/>
</dbReference>
<dbReference type="OrthoDB" id="9811754at2"/>
<dbReference type="GO" id="GO:0055085">
    <property type="term" value="P:transmembrane transport"/>
    <property type="evidence" value="ECO:0007669"/>
    <property type="project" value="InterPro"/>
</dbReference>
<dbReference type="SUPFAM" id="SSF111369">
    <property type="entry name" value="HlyD-like secretion proteins"/>
    <property type="match status" value="1"/>
</dbReference>